<evidence type="ECO:0000256" key="4">
    <source>
        <dbReference type="ARBA" id="ARBA00023216"/>
    </source>
</evidence>
<evidence type="ECO:0000256" key="1">
    <source>
        <dbReference type="ARBA" id="ARBA00007831"/>
    </source>
</evidence>
<keyword evidence="7" id="KW-0732">Signal</keyword>
<evidence type="ECO:0000256" key="6">
    <source>
        <dbReference type="RuleBase" id="RU003540"/>
    </source>
</evidence>
<dbReference type="PANTHER" id="PTHR10502:SF102">
    <property type="entry name" value="ANNEXIN B11"/>
    <property type="match status" value="1"/>
</dbReference>
<dbReference type="PROSITE" id="PS51897">
    <property type="entry name" value="ANNEXIN_2"/>
    <property type="match status" value="4"/>
</dbReference>
<keyword evidence="2 6" id="KW-0677">Repeat</keyword>
<evidence type="ECO:0000256" key="5">
    <source>
        <dbReference type="ARBA" id="ARBA00023302"/>
    </source>
</evidence>
<accession>Q8ITJ0</accession>
<dbReference type="InterPro" id="IPR018502">
    <property type="entry name" value="Annexin_repeat"/>
</dbReference>
<dbReference type="Gene3D" id="1.10.220.10">
    <property type="entry name" value="Annexin"/>
    <property type="match status" value="4"/>
</dbReference>
<dbReference type="InterPro" id="IPR037104">
    <property type="entry name" value="Annexin_sf"/>
</dbReference>
<dbReference type="GO" id="GO:0005886">
    <property type="term" value="C:plasma membrane"/>
    <property type="evidence" value="ECO:0007669"/>
    <property type="project" value="TreeGrafter"/>
</dbReference>
<dbReference type="PANTHER" id="PTHR10502">
    <property type="entry name" value="ANNEXIN"/>
    <property type="match status" value="1"/>
</dbReference>
<dbReference type="InterPro" id="IPR001464">
    <property type="entry name" value="Annexin"/>
</dbReference>
<feature type="chain" id="PRO_5004310314" description="Annexin" evidence="7">
    <location>
        <begin position="22"/>
        <end position="341"/>
    </location>
</feature>
<dbReference type="PROSITE" id="PS00223">
    <property type="entry name" value="ANNEXIN_1"/>
    <property type="match status" value="1"/>
</dbReference>
<reference evidence="8" key="1">
    <citation type="journal article" date="2003" name="Mol. Plant Microbe Interact.">
        <title>The parasitome of the phytonematode Heterodera glycines.</title>
        <authorList>
            <person name="Gao B."/>
            <person name="Allen R."/>
            <person name="Maier T."/>
            <person name="Davis E.L."/>
            <person name="Baum T.J."/>
            <person name="Hussey R.S."/>
        </authorList>
    </citation>
    <scope>NUCLEOTIDE SEQUENCE</scope>
</reference>
<dbReference type="Pfam" id="PF00191">
    <property type="entry name" value="Annexin"/>
    <property type="match status" value="4"/>
</dbReference>
<dbReference type="AlphaFoldDB" id="Q8ITJ0"/>
<dbReference type="FunFam" id="1.10.220.10:FF:000002">
    <property type="entry name" value="Annexin"/>
    <property type="match status" value="1"/>
</dbReference>
<dbReference type="GO" id="GO:0012506">
    <property type="term" value="C:vesicle membrane"/>
    <property type="evidence" value="ECO:0007669"/>
    <property type="project" value="TreeGrafter"/>
</dbReference>
<evidence type="ECO:0000256" key="7">
    <source>
        <dbReference type="SAM" id="SignalP"/>
    </source>
</evidence>
<dbReference type="SMART" id="SM00335">
    <property type="entry name" value="ANX"/>
    <property type="match status" value="4"/>
</dbReference>
<dbReference type="EMBL" id="AF469059">
    <property type="protein sequence ID" value="AAN32888.1"/>
    <property type="molecule type" value="mRNA"/>
</dbReference>
<dbReference type="GO" id="GO:0001786">
    <property type="term" value="F:phosphatidylserine binding"/>
    <property type="evidence" value="ECO:0007669"/>
    <property type="project" value="TreeGrafter"/>
</dbReference>
<proteinExistence type="evidence at transcript level"/>
<evidence type="ECO:0000313" key="8">
    <source>
        <dbReference type="EMBL" id="AAN32888.1"/>
    </source>
</evidence>
<sequence>MLQNGLTILLLISVVIGHSLANLGPTIKHNPHFKAVQTAHHLHDAIAKKHEAEVTQVICSISNEQRQALALEFKKQFGTDLIAMLKKEFKSDFEELIISLMQTPAVYDANQMRAALSGSNEAVLIEILATRTNRQITAPKQAYEQLDRRHQHNQLEEDIKAKTKRTLPKSVGVFAQLLSRRKSAPASIVLAHDEAMKLFREGEGRRGVNAVVFNQVLATRSFAQLRETFEFYRQAAHHEIEEGIKQEFSGHNEAGFLALIKYVRNASVFFADLLFNSMKGLGTRDSDLIRLVISRSEIDLADIKHAFHTLHKKSLEEAIKGDTSGAYRDALLALVKGNTEQ</sequence>
<dbReference type="GO" id="GO:0005737">
    <property type="term" value="C:cytoplasm"/>
    <property type="evidence" value="ECO:0007669"/>
    <property type="project" value="TreeGrafter"/>
</dbReference>
<evidence type="ECO:0000256" key="3">
    <source>
        <dbReference type="ARBA" id="ARBA00022837"/>
    </source>
</evidence>
<dbReference type="GO" id="GO:0005634">
    <property type="term" value="C:nucleus"/>
    <property type="evidence" value="ECO:0007669"/>
    <property type="project" value="TreeGrafter"/>
</dbReference>
<keyword evidence="4 6" id="KW-0041">Annexin</keyword>
<comment type="similarity">
    <text evidence="1 6">Belongs to the annexin family.</text>
</comment>
<name>Q8ITJ0_HETGL</name>
<comment type="domain">
    <text evidence="6">A pair of annexin repeats may form one binding site for calcium and phospholipid.</text>
</comment>
<dbReference type="FunFam" id="1.10.220.10:FF:000001">
    <property type="entry name" value="Annexin"/>
    <property type="match status" value="1"/>
</dbReference>
<dbReference type="SUPFAM" id="SSF47874">
    <property type="entry name" value="Annexin"/>
    <property type="match status" value="1"/>
</dbReference>
<feature type="signal peptide" evidence="7">
    <location>
        <begin position="1"/>
        <end position="21"/>
    </location>
</feature>
<evidence type="ECO:0000256" key="2">
    <source>
        <dbReference type="ARBA" id="ARBA00022737"/>
    </source>
</evidence>
<organism evidence="8">
    <name type="scientific">Heterodera glycines</name>
    <name type="common">Soybean cyst nematode worm</name>
    <dbReference type="NCBI Taxonomy" id="51029"/>
    <lineage>
        <taxon>Eukaryota</taxon>
        <taxon>Metazoa</taxon>
        <taxon>Ecdysozoa</taxon>
        <taxon>Nematoda</taxon>
        <taxon>Chromadorea</taxon>
        <taxon>Rhabditida</taxon>
        <taxon>Tylenchina</taxon>
        <taxon>Tylenchomorpha</taxon>
        <taxon>Tylenchoidea</taxon>
        <taxon>Heteroderidae</taxon>
        <taxon>Heteroderinae</taxon>
        <taxon>Heterodera</taxon>
    </lineage>
</organism>
<keyword evidence="5 6" id="KW-0111">Calcium/phospholipid-binding</keyword>
<dbReference type="GO" id="GO:0005509">
    <property type="term" value="F:calcium ion binding"/>
    <property type="evidence" value="ECO:0007669"/>
    <property type="project" value="InterPro"/>
</dbReference>
<dbReference type="InterPro" id="IPR018252">
    <property type="entry name" value="Annexin_repeat_CS"/>
</dbReference>
<dbReference type="GO" id="GO:0005544">
    <property type="term" value="F:calcium-dependent phospholipid binding"/>
    <property type="evidence" value="ECO:0007669"/>
    <property type="project" value="UniProtKB-KW"/>
</dbReference>
<protein>
    <recommendedName>
        <fullName evidence="6">Annexin</fullName>
    </recommendedName>
</protein>
<keyword evidence="3 6" id="KW-0106">Calcium</keyword>
<dbReference type="PRINTS" id="PR00196">
    <property type="entry name" value="ANNEXIN"/>
</dbReference>